<feature type="region of interest" description="Disordered" evidence="1">
    <location>
        <begin position="1"/>
        <end position="39"/>
    </location>
</feature>
<feature type="compositionally biased region" description="Polar residues" evidence="1">
    <location>
        <begin position="1"/>
        <end position="11"/>
    </location>
</feature>
<evidence type="ECO:0000256" key="1">
    <source>
        <dbReference type="SAM" id="MobiDB-lite"/>
    </source>
</evidence>
<dbReference type="EMBL" id="LVLJ01003060">
    <property type="protein sequence ID" value="OAE22815.1"/>
    <property type="molecule type" value="Genomic_DNA"/>
</dbReference>
<comment type="caution">
    <text evidence="2">The sequence shown here is derived from an EMBL/GenBank/DDBJ whole genome shotgun (WGS) entry which is preliminary data.</text>
</comment>
<sequence>MAASLRTTASNFADAALAERQTAPESPIPPHQWRGGDSEVRKCWGLQDRSRRRDGEVPVMALSVTLLVAAPYGFQVGHCEGHRAPRTGADGERWRTSGSCTQRE</sequence>
<evidence type="ECO:0000313" key="3">
    <source>
        <dbReference type="Proteomes" id="UP000077202"/>
    </source>
</evidence>
<dbReference type="AlphaFoldDB" id="A0A176VRZ7"/>
<proteinExistence type="predicted"/>
<keyword evidence="3" id="KW-1185">Reference proteome</keyword>
<organism evidence="2 3">
    <name type="scientific">Marchantia polymorpha subsp. ruderalis</name>
    <dbReference type="NCBI Taxonomy" id="1480154"/>
    <lineage>
        <taxon>Eukaryota</taxon>
        <taxon>Viridiplantae</taxon>
        <taxon>Streptophyta</taxon>
        <taxon>Embryophyta</taxon>
        <taxon>Marchantiophyta</taxon>
        <taxon>Marchantiopsida</taxon>
        <taxon>Marchantiidae</taxon>
        <taxon>Marchantiales</taxon>
        <taxon>Marchantiaceae</taxon>
        <taxon>Marchantia</taxon>
    </lineage>
</organism>
<feature type="region of interest" description="Disordered" evidence="1">
    <location>
        <begin position="82"/>
        <end position="104"/>
    </location>
</feature>
<evidence type="ECO:0000313" key="2">
    <source>
        <dbReference type="EMBL" id="OAE22815.1"/>
    </source>
</evidence>
<feature type="compositionally biased region" description="Basic and acidic residues" evidence="1">
    <location>
        <begin position="82"/>
        <end position="95"/>
    </location>
</feature>
<protein>
    <submittedName>
        <fullName evidence="2">Uncharacterized protein</fullName>
    </submittedName>
</protein>
<gene>
    <name evidence="2" type="ORF">AXG93_496s1100</name>
</gene>
<reference evidence="2" key="1">
    <citation type="submission" date="2016-03" db="EMBL/GenBank/DDBJ databases">
        <title>Mechanisms controlling the formation of the plant cell surface in tip-growing cells are functionally conserved among land plants.</title>
        <authorList>
            <person name="Honkanen S."/>
            <person name="Jones V.A."/>
            <person name="Morieri G."/>
            <person name="Champion C."/>
            <person name="Hetherington A.J."/>
            <person name="Kelly S."/>
            <person name="Saint-Marcoux D."/>
            <person name="Proust H."/>
            <person name="Prescott H."/>
            <person name="Dolan L."/>
        </authorList>
    </citation>
    <scope>NUCLEOTIDE SEQUENCE [LARGE SCALE GENOMIC DNA]</scope>
    <source>
        <tissue evidence="2">Whole gametophyte</tissue>
    </source>
</reference>
<dbReference type="Proteomes" id="UP000077202">
    <property type="component" value="Unassembled WGS sequence"/>
</dbReference>
<name>A0A176VRZ7_MARPO</name>
<accession>A0A176VRZ7</accession>